<gene>
    <name evidence="1" type="ORF">LCGC14_1123250</name>
</gene>
<reference evidence="1" key="1">
    <citation type="journal article" date="2015" name="Nature">
        <title>Complex archaea that bridge the gap between prokaryotes and eukaryotes.</title>
        <authorList>
            <person name="Spang A."/>
            <person name="Saw J.H."/>
            <person name="Jorgensen S.L."/>
            <person name="Zaremba-Niedzwiedzka K."/>
            <person name="Martijn J."/>
            <person name="Lind A.E."/>
            <person name="van Eijk R."/>
            <person name="Schleper C."/>
            <person name="Guy L."/>
            <person name="Ettema T.J."/>
        </authorList>
    </citation>
    <scope>NUCLEOTIDE SEQUENCE</scope>
</reference>
<organism evidence="1">
    <name type="scientific">marine sediment metagenome</name>
    <dbReference type="NCBI Taxonomy" id="412755"/>
    <lineage>
        <taxon>unclassified sequences</taxon>
        <taxon>metagenomes</taxon>
        <taxon>ecological metagenomes</taxon>
    </lineage>
</organism>
<sequence>ANALRLTAATMMQVDDTSLPYGAWTALQEVLAENGCIPATSASLRWYRLRLLKEADALHDLHGLPDGFLKWLTGKTLA</sequence>
<name>A0A0F9MR79_9ZZZZ</name>
<comment type="caution">
    <text evidence="1">The sequence shown here is derived from an EMBL/GenBank/DDBJ whole genome shotgun (WGS) entry which is preliminary data.</text>
</comment>
<dbReference type="AlphaFoldDB" id="A0A0F9MR79"/>
<dbReference type="EMBL" id="LAZR01005211">
    <property type="protein sequence ID" value="KKN01892.1"/>
    <property type="molecule type" value="Genomic_DNA"/>
</dbReference>
<proteinExistence type="predicted"/>
<protein>
    <submittedName>
        <fullName evidence="1">Uncharacterized protein</fullName>
    </submittedName>
</protein>
<evidence type="ECO:0000313" key="1">
    <source>
        <dbReference type="EMBL" id="KKN01892.1"/>
    </source>
</evidence>
<accession>A0A0F9MR79</accession>
<feature type="non-terminal residue" evidence="1">
    <location>
        <position position="1"/>
    </location>
</feature>